<evidence type="ECO:0000256" key="1">
    <source>
        <dbReference type="ARBA" id="ARBA00038454"/>
    </source>
</evidence>
<dbReference type="GO" id="GO:0033745">
    <property type="term" value="F:L-methionine-(R)-S-oxide reductase activity"/>
    <property type="evidence" value="ECO:0007669"/>
    <property type="project" value="TreeGrafter"/>
</dbReference>
<dbReference type="PANTHER" id="PTHR21021:SF15">
    <property type="entry name" value="FREE METHIONINE-R-SULFOXIDE REDUCTASE"/>
    <property type="match status" value="1"/>
</dbReference>
<dbReference type="OMA" id="KWEGEVM"/>
<dbReference type="Gene3D" id="1.20.5.170">
    <property type="match status" value="1"/>
</dbReference>
<dbReference type="PROSITE" id="PS01320">
    <property type="entry name" value="UPF0067"/>
    <property type="match status" value="1"/>
</dbReference>
<keyword evidence="2" id="KW-0175">Coiled coil</keyword>
<dbReference type="Gene3D" id="3.30.450.40">
    <property type="match status" value="1"/>
</dbReference>
<dbReference type="GO" id="GO:0005829">
    <property type="term" value="C:cytosol"/>
    <property type="evidence" value="ECO:0007669"/>
    <property type="project" value="TreeGrafter"/>
</dbReference>
<proteinExistence type="inferred from homology"/>
<feature type="coiled-coil region" evidence="2">
    <location>
        <begin position="461"/>
        <end position="495"/>
    </location>
</feature>
<dbReference type="InterPro" id="IPR029016">
    <property type="entry name" value="GAF-like_dom_sf"/>
</dbReference>
<dbReference type="GO" id="GO:0003700">
    <property type="term" value="F:DNA-binding transcription factor activity"/>
    <property type="evidence" value="ECO:0007669"/>
    <property type="project" value="InterPro"/>
</dbReference>
<dbReference type="Pfam" id="PF07716">
    <property type="entry name" value="bZIP_2"/>
    <property type="match status" value="1"/>
</dbReference>
<dbReference type="Pfam" id="PF13185">
    <property type="entry name" value="GAF_2"/>
    <property type="match status" value="1"/>
</dbReference>
<feature type="compositionally biased region" description="Polar residues" evidence="3">
    <location>
        <begin position="354"/>
        <end position="372"/>
    </location>
</feature>
<name>A0A0U1LSA0_TALIS</name>
<gene>
    <name evidence="5" type="ORF">PISL3812_03025</name>
</gene>
<reference evidence="5 6" key="1">
    <citation type="submission" date="2015-04" db="EMBL/GenBank/DDBJ databases">
        <authorList>
            <person name="Syromyatnikov M.Y."/>
            <person name="Popov V.N."/>
        </authorList>
    </citation>
    <scope>NUCLEOTIDE SEQUENCE [LARGE SCALE GENOMIC DNA]</scope>
    <source>
        <strain evidence="5">WF-38-12</strain>
    </source>
</reference>
<comment type="similarity">
    <text evidence="1">Belongs to the free Met sulfoxide reductase family.</text>
</comment>
<evidence type="ECO:0000313" key="5">
    <source>
        <dbReference type="EMBL" id="CRG86022.1"/>
    </source>
</evidence>
<feature type="compositionally biased region" description="Low complexity" evidence="3">
    <location>
        <begin position="388"/>
        <end position="400"/>
    </location>
</feature>
<dbReference type="SMART" id="SM00338">
    <property type="entry name" value="BRLZ"/>
    <property type="match status" value="1"/>
</dbReference>
<dbReference type="SUPFAM" id="SSF55781">
    <property type="entry name" value="GAF domain-like"/>
    <property type="match status" value="1"/>
</dbReference>
<dbReference type="InterPro" id="IPR004827">
    <property type="entry name" value="bZIP"/>
</dbReference>
<feature type="domain" description="BZIP" evidence="4">
    <location>
        <begin position="436"/>
        <end position="499"/>
    </location>
</feature>
<feature type="compositionally biased region" description="Polar residues" evidence="3">
    <location>
        <begin position="423"/>
        <end position="432"/>
    </location>
</feature>
<dbReference type="EMBL" id="CVMT01000002">
    <property type="protein sequence ID" value="CRG86022.1"/>
    <property type="molecule type" value="Genomic_DNA"/>
</dbReference>
<dbReference type="AlphaFoldDB" id="A0A0U1LSA0"/>
<dbReference type="SUPFAM" id="SSF57959">
    <property type="entry name" value="Leucine zipper domain"/>
    <property type="match status" value="1"/>
</dbReference>
<feature type="compositionally biased region" description="Basic residues" evidence="3">
    <location>
        <begin position="441"/>
        <end position="451"/>
    </location>
</feature>
<evidence type="ECO:0000313" key="6">
    <source>
        <dbReference type="Proteomes" id="UP000054383"/>
    </source>
</evidence>
<dbReference type="PANTHER" id="PTHR21021">
    <property type="entry name" value="GAF/PUTATIVE CYTOSKELETAL PROTEIN"/>
    <property type="match status" value="1"/>
</dbReference>
<dbReference type="PROSITE" id="PS00036">
    <property type="entry name" value="BZIP_BASIC"/>
    <property type="match status" value="1"/>
</dbReference>
<organism evidence="5 6">
    <name type="scientific">Talaromyces islandicus</name>
    <name type="common">Penicillium islandicum</name>
    <dbReference type="NCBI Taxonomy" id="28573"/>
    <lineage>
        <taxon>Eukaryota</taxon>
        <taxon>Fungi</taxon>
        <taxon>Dikarya</taxon>
        <taxon>Ascomycota</taxon>
        <taxon>Pezizomycotina</taxon>
        <taxon>Eurotiomycetes</taxon>
        <taxon>Eurotiomycetidae</taxon>
        <taxon>Eurotiales</taxon>
        <taxon>Trichocomaceae</taxon>
        <taxon>Talaromyces</taxon>
        <taxon>Talaromyces sect. Islandici</taxon>
    </lineage>
</organism>
<dbReference type="CDD" id="cd12193">
    <property type="entry name" value="bZIP_GCN4"/>
    <property type="match status" value="1"/>
</dbReference>
<dbReference type="InterPro" id="IPR051330">
    <property type="entry name" value="Phosphatase_reg/MetRdx"/>
</dbReference>
<accession>A0A0U1LSA0</accession>
<dbReference type="Proteomes" id="UP000054383">
    <property type="component" value="Unassembled WGS sequence"/>
</dbReference>
<dbReference type="OrthoDB" id="15735at2759"/>
<feature type="region of interest" description="Disordered" evidence="3">
    <location>
        <begin position="354"/>
        <end position="451"/>
    </location>
</feature>
<dbReference type="InterPro" id="IPR003018">
    <property type="entry name" value="GAF"/>
</dbReference>
<dbReference type="InterPro" id="IPR000614">
    <property type="entry name" value="FRMsr_CS"/>
</dbReference>
<dbReference type="InterPro" id="IPR046347">
    <property type="entry name" value="bZIP_sf"/>
</dbReference>
<dbReference type="FunFam" id="3.30.450.40:FF:000048">
    <property type="entry name" value="Free methionine-R-sulfoxide reductase"/>
    <property type="match status" value="1"/>
</dbReference>
<dbReference type="PROSITE" id="PS50217">
    <property type="entry name" value="BZIP"/>
    <property type="match status" value="1"/>
</dbReference>
<evidence type="ECO:0000256" key="2">
    <source>
        <dbReference type="SAM" id="Coils"/>
    </source>
</evidence>
<keyword evidence="6" id="KW-1185">Reference proteome</keyword>
<protein>
    <submittedName>
        <fullName evidence="5">Free methionine-R-sulfoxide reductase</fullName>
    </submittedName>
</protein>
<evidence type="ECO:0000256" key="3">
    <source>
        <dbReference type="SAM" id="MobiDB-lite"/>
    </source>
</evidence>
<sequence length="501" mass="54412">MPHADSSYFAAGSSKDQVYEQVLEQAQGLLTGQRNWVSNLANVASLLWHGFAALPEPSSAVNWAGFYVRDDRFPSLKSSSVSAANKKLLLGPFQGKPACQEIKFGRGVCGTAALKKETVLVADVLEFPGHIACDADSRSEIVVPILFEGETVAIIDIDCAQPAGFDEIDQKYLEQLAVLLAESCDWCHGTESSSTASTSFIDLCFEQPTSTTTTTDSSDIPHRVSSWPDPYQVVSTIESLEQLPGTFDFDFLLAPTTSSTSSHTASTSPSQTDLPFDFPSHDFDNSLDLAPQQWLPEQIDLATVVGEHTEDMLQHHPPGGSSGASAPLLSSHSASLDMVSLEMDRFAASTTSTLFDNSNTTTTSPASMTSLPYSRDRPLLAPKQTNTPPSSLSGSPPVSLIDTAPTAKCAAGKKRSRAESATGVDSSNNSAQDSEEERVAEKRRRNTMAARRFRKRKLDHVSDLESKLAKVTEERDELRLQIAKWEGEVMALRKLMERKET</sequence>
<evidence type="ECO:0000259" key="4">
    <source>
        <dbReference type="PROSITE" id="PS50217"/>
    </source>
</evidence>